<name>A0AAV5TAH6_9BILA</name>
<dbReference type="AlphaFoldDB" id="A0AAV5TAH6"/>
<comment type="caution">
    <text evidence="2">The sequence shown here is derived from an EMBL/GenBank/DDBJ whole genome shotgun (WGS) entry which is preliminary data.</text>
</comment>
<protein>
    <recommendedName>
        <fullName evidence="4">G protein-coupled receptor</fullName>
    </recommendedName>
</protein>
<feature type="non-terminal residue" evidence="2">
    <location>
        <position position="1"/>
    </location>
</feature>
<accession>A0AAV5TAH6</accession>
<evidence type="ECO:0000313" key="2">
    <source>
        <dbReference type="EMBL" id="GMS92562.1"/>
    </source>
</evidence>
<keyword evidence="1" id="KW-1133">Transmembrane helix</keyword>
<gene>
    <name evidence="2" type="ORF">PENTCL1PPCAC_14737</name>
</gene>
<dbReference type="EMBL" id="BTSX01000004">
    <property type="protein sequence ID" value="GMS92562.1"/>
    <property type="molecule type" value="Genomic_DNA"/>
</dbReference>
<reference evidence="2" key="1">
    <citation type="submission" date="2023-10" db="EMBL/GenBank/DDBJ databases">
        <title>Genome assembly of Pristionchus species.</title>
        <authorList>
            <person name="Yoshida K."/>
            <person name="Sommer R.J."/>
        </authorList>
    </citation>
    <scope>NUCLEOTIDE SEQUENCE</scope>
    <source>
        <strain evidence="2">RS0144</strain>
    </source>
</reference>
<evidence type="ECO:0000256" key="1">
    <source>
        <dbReference type="SAM" id="Phobius"/>
    </source>
</evidence>
<dbReference type="Proteomes" id="UP001432027">
    <property type="component" value="Unassembled WGS sequence"/>
</dbReference>
<evidence type="ECO:0000313" key="3">
    <source>
        <dbReference type="Proteomes" id="UP001432027"/>
    </source>
</evidence>
<organism evidence="2 3">
    <name type="scientific">Pristionchus entomophagus</name>
    <dbReference type="NCBI Taxonomy" id="358040"/>
    <lineage>
        <taxon>Eukaryota</taxon>
        <taxon>Metazoa</taxon>
        <taxon>Ecdysozoa</taxon>
        <taxon>Nematoda</taxon>
        <taxon>Chromadorea</taxon>
        <taxon>Rhabditida</taxon>
        <taxon>Rhabditina</taxon>
        <taxon>Diplogasteromorpha</taxon>
        <taxon>Diplogasteroidea</taxon>
        <taxon>Neodiplogasteridae</taxon>
        <taxon>Pristionchus</taxon>
    </lineage>
</organism>
<feature type="transmembrane region" description="Helical" evidence="1">
    <location>
        <begin position="15"/>
        <end position="36"/>
    </location>
</feature>
<proteinExistence type="predicted"/>
<keyword evidence="1" id="KW-0812">Transmembrane</keyword>
<sequence>ETYYTIVIETDMRRLLPIGVAFLAGAILELVANPIIDQRKATSICRFAEFFKMKIAQNCVLLSVKRIKSSNLSTASNPS</sequence>
<keyword evidence="1" id="KW-0472">Membrane</keyword>
<keyword evidence="3" id="KW-1185">Reference proteome</keyword>
<evidence type="ECO:0008006" key="4">
    <source>
        <dbReference type="Google" id="ProtNLM"/>
    </source>
</evidence>
<feature type="non-terminal residue" evidence="2">
    <location>
        <position position="79"/>
    </location>
</feature>